<dbReference type="InterPro" id="IPR038765">
    <property type="entry name" value="Papain-like_cys_pep_sf"/>
</dbReference>
<dbReference type="RefSeq" id="WP_186904258.1">
    <property type="nucleotide sequence ID" value="NZ_JACOGD010000006.1"/>
</dbReference>
<dbReference type="CDD" id="cd02619">
    <property type="entry name" value="Peptidase_C1"/>
    <property type="match status" value="1"/>
</dbReference>
<reference evidence="3 4" key="1">
    <citation type="submission" date="2020-08" db="EMBL/GenBank/DDBJ databases">
        <title>Novel species isolated from subtropical streams in China.</title>
        <authorList>
            <person name="Lu H."/>
        </authorList>
    </citation>
    <scope>NUCLEOTIDE SEQUENCE [LARGE SCALE GENOMIC DNA]</scope>
    <source>
        <strain evidence="3 4">CY22W</strain>
    </source>
</reference>
<dbReference type="EMBL" id="JACOGD010000006">
    <property type="protein sequence ID" value="MBC3932625.1"/>
    <property type="molecule type" value="Genomic_DNA"/>
</dbReference>
<dbReference type="Pfam" id="PF00112">
    <property type="entry name" value="Peptidase_C1"/>
    <property type="match status" value="1"/>
</dbReference>
<evidence type="ECO:0000256" key="1">
    <source>
        <dbReference type="ARBA" id="ARBA00008455"/>
    </source>
</evidence>
<dbReference type="InterPro" id="IPR000668">
    <property type="entry name" value="Peptidase_C1A_C"/>
</dbReference>
<evidence type="ECO:0000259" key="2">
    <source>
        <dbReference type="SMART" id="SM00645"/>
    </source>
</evidence>
<organism evidence="3 4">
    <name type="scientific">Undibacterium curvum</name>
    <dbReference type="NCBI Taxonomy" id="2762294"/>
    <lineage>
        <taxon>Bacteria</taxon>
        <taxon>Pseudomonadati</taxon>
        <taxon>Pseudomonadota</taxon>
        <taxon>Betaproteobacteria</taxon>
        <taxon>Burkholderiales</taxon>
        <taxon>Oxalobacteraceae</taxon>
        <taxon>Undibacterium</taxon>
    </lineage>
</organism>
<dbReference type="InterPro" id="IPR013128">
    <property type="entry name" value="Peptidase_C1A"/>
</dbReference>
<gene>
    <name evidence="3" type="ORF">H8K43_13130</name>
</gene>
<dbReference type="PANTHER" id="PTHR12411">
    <property type="entry name" value="CYSTEINE PROTEASE FAMILY C1-RELATED"/>
    <property type="match status" value="1"/>
</dbReference>
<dbReference type="SMART" id="SM00645">
    <property type="entry name" value="Pept_C1"/>
    <property type="match status" value="1"/>
</dbReference>
<comment type="similarity">
    <text evidence="1">Belongs to the peptidase C1 family.</text>
</comment>
<name>A0ABR7A6V8_9BURK</name>
<dbReference type="Proteomes" id="UP000654304">
    <property type="component" value="Unassembled WGS sequence"/>
</dbReference>
<dbReference type="Gene3D" id="3.90.70.10">
    <property type="entry name" value="Cysteine proteinases"/>
    <property type="match status" value="1"/>
</dbReference>
<evidence type="ECO:0000313" key="4">
    <source>
        <dbReference type="Proteomes" id="UP000654304"/>
    </source>
</evidence>
<proteinExistence type="inferred from homology"/>
<evidence type="ECO:0000313" key="3">
    <source>
        <dbReference type="EMBL" id="MBC3932625.1"/>
    </source>
</evidence>
<sequence length="211" mass="23080">MIESLIDFSAVLGPARDQDMRGMCLAFASSDLNQRINGLSDYLSVEYLAHHAAKAMPGWTPVHGLNFEVVVKALATPGQPLESGYPYVPSKDDQPLAAPPSNVGKLYMCTANQNGKVESTVLAALQAKKPVCLGMAINDEWFTPQHGVIKYLTTYTNDRHAVLAVGLGIDHSAGERFILVRNSWGPNWGNRGHAWLPERYLKTHLLQSLIG</sequence>
<feature type="domain" description="Peptidase C1A papain C-terminal" evidence="2">
    <location>
        <begin position="2"/>
        <end position="209"/>
    </location>
</feature>
<accession>A0ABR7A6V8</accession>
<dbReference type="SUPFAM" id="SSF54001">
    <property type="entry name" value="Cysteine proteinases"/>
    <property type="match status" value="1"/>
</dbReference>
<keyword evidence="4" id="KW-1185">Reference proteome</keyword>
<protein>
    <submittedName>
        <fullName evidence="3">C1 family peptidase</fullName>
    </submittedName>
</protein>
<comment type="caution">
    <text evidence="3">The sequence shown here is derived from an EMBL/GenBank/DDBJ whole genome shotgun (WGS) entry which is preliminary data.</text>
</comment>